<dbReference type="PANTHER" id="PTHR45799">
    <property type="entry name" value="RETICULON-LIKE PROTEIN"/>
    <property type="match status" value="1"/>
</dbReference>
<evidence type="ECO:0000256" key="4">
    <source>
        <dbReference type="ARBA" id="ARBA00022989"/>
    </source>
</evidence>
<dbReference type="GO" id="GO:0007420">
    <property type="term" value="P:brain development"/>
    <property type="evidence" value="ECO:0007669"/>
    <property type="project" value="TreeGrafter"/>
</dbReference>
<dbReference type="Pfam" id="PF02453">
    <property type="entry name" value="Reticulon"/>
    <property type="match status" value="1"/>
</dbReference>
<dbReference type="GO" id="GO:0014069">
    <property type="term" value="C:postsynaptic density"/>
    <property type="evidence" value="ECO:0007669"/>
    <property type="project" value="TreeGrafter"/>
</dbReference>
<dbReference type="GO" id="GO:0005789">
    <property type="term" value="C:endoplasmic reticulum membrane"/>
    <property type="evidence" value="ECO:0007669"/>
    <property type="project" value="UniProtKB-SubCell"/>
</dbReference>
<evidence type="ECO:0000259" key="9">
    <source>
        <dbReference type="PROSITE" id="PS50845"/>
    </source>
</evidence>
<accession>A0AAV3AQ28</accession>
<feature type="region of interest" description="Disordered" evidence="8">
    <location>
        <begin position="752"/>
        <end position="853"/>
    </location>
</feature>
<dbReference type="GO" id="GO:0030182">
    <property type="term" value="P:neuron differentiation"/>
    <property type="evidence" value="ECO:0007669"/>
    <property type="project" value="TreeGrafter"/>
</dbReference>
<evidence type="ECO:0000313" key="11">
    <source>
        <dbReference type="Proteomes" id="UP001181693"/>
    </source>
</evidence>
<feature type="compositionally biased region" description="Polar residues" evidence="8">
    <location>
        <begin position="1"/>
        <end position="10"/>
    </location>
</feature>
<keyword evidence="11" id="KW-1185">Reference proteome</keyword>
<comment type="subcellular location">
    <subcellularLocation>
        <location evidence="1 7">Endoplasmic reticulum membrane</location>
        <topology evidence="1 7">Multi-pass membrane protein</topology>
    </subcellularLocation>
</comment>
<sequence>MEDQSPYVSSTHERDAPEPDEQLYRGPEGPQPSGKAWDDMDDVLDLTGGQYPHPTFSVNFPGKPPHEEEEDKPSYADSLEPSPEDEEPSSISSDVPRAPVIPSAPVEEHDTPASPYGAPSSGSVDVNLFPLPASSAPLMHSSADNIMDLQQPSSTEPSGKEDLSSLLFESTTTLPSLSPLSADYPKEPTASLAFSADATTPEALQSYATGTDYSAGTDHTFGLGETKEDITFSDKGYAVEHPTSQLESFPADQAKLYTQSAKEMFSGMLQSVGPPHEEFTDLKEGADEHYVDFKPFVSTVGHAFGNEFKDLTADIKSNIGQLDFESIKPEEKEIDLSDDISPASPEVISNSSSYETFVPLQRSAPLAYALNPFTDTKSEKSMEATESQPTSHLGSNVATVNPFLEHVDKEAEYVATDHASGIMASQVSSKTEGLTPDIVQEAYESEVYDIGVPKLNYEPKIDLVQTTAKASPENITPTQNAALFEDSDSGSSPVLPDIVMEAPLTSSSQPDVSPAAHIGVVSEEKIHFESEKPPSYEDAINKPSVKEPEPPVASEPVKEAQAEEAEAPYISIACDLIKETIPEKVTDFPKALKSEFDSQYTSHYDESSPESEPSEPSYKHWESEIISKEAATTIGSVKSHDDVTLDKELEGDQKGSKDVSSKAYLESESCIFDTNILARETDTKLSSQEKPLQMEALGKSVFSEEVPHFTEPVSFEKQSAIPFVQEFVSKSSIEDHFALKKQDDFVLEDEPKKTEDLYSQQKAKESAQASDKLVDFSKSESKIKETISKPTAPTKDADVISPSTEKKPSPAQPVPPTKGTDILSFNTEKKQTPAQPALPIKGSDISSSTEKKQPPALPALGACAFQTSVVDLLYWRDIKKSGLVFGASLFLLLSLTVFSIVSVSAYIALALLSVSISFRIYKGVLQAIQKSDEGHPFKSYLDSNVAVSEELVNKYSNAALGHINRTIKELRRLFLVEDLVDSLKFAVLMWVFTYIGALFNGLTLLILALISLFSIPVLYERHQAQVDHYLALISKSVNSVKDLVLAKVPGLKRKAE</sequence>
<comment type="caution">
    <text evidence="10">The sequence shown here is derived from an EMBL/GenBank/DDBJ whole genome shotgun (WGS) entry which is preliminary data.</text>
</comment>
<evidence type="ECO:0000256" key="3">
    <source>
        <dbReference type="ARBA" id="ARBA00022824"/>
    </source>
</evidence>
<feature type="region of interest" description="Disordered" evidence="8">
    <location>
        <begin position="1"/>
        <end position="123"/>
    </location>
</feature>
<gene>
    <name evidence="10" type="ORF">GDO54_011315</name>
</gene>
<proteinExistence type="predicted"/>
<feature type="transmembrane region" description="Helical" evidence="7">
    <location>
        <begin position="882"/>
        <end position="909"/>
    </location>
</feature>
<evidence type="ECO:0000256" key="2">
    <source>
        <dbReference type="ARBA" id="ARBA00022692"/>
    </source>
</evidence>
<keyword evidence="5 7" id="KW-0472">Membrane</keyword>
<organism evidence="10 11">
    <name type="scientific">Pyxicephalus adspersus</name>
    <name type="common">African bullfrog</name>
    <dbReference type="NCBI Taxonomy" id="30357"/>
    <lineage>
        <taxon>Eukaryota</taxon>
        <taxon>Metazoa</taxon>
        <taxon>Chordata</taxon>
        <taxon>Craniata</taxon>
        <taxon>Vertebrata</taxon>
        <taxon>Euteleostomi</taxon>
        <taxon>Amphibia</taxon>
        <taxon>Batrachia</taxon>
        <taxon>Anura</taxon>
        <taxon>Neobatrachia</taxon>
        <taxon>Ranoidea</taxon>
        <taxon>Pyxicephalidae</taxon>
        <taxon>Pyxicephalinae</taxon>
        <taxon>Pyxicephalus</taxon>
    </lineage>
</organism>
<feature type="compositionally biased region" description="Basic and acidic residues" evidence="8">
    <location>
        <begin position="772"/>
        <end position="787"/>
    </location>
</feature>
<dbReference type="Gene3D" id="1.20.5.2480">
    <property type="match status" value="1"/>
</dbReference>
<dbReference type="InterPro" id="IPR003388">
    <property type="entry name" value="Reticulon"/>
</dbReference>
<dbReference type="GO" id="GO:0071787">
    <property type="term" value="P:endoplasmic reticulum tubular network formation"/>
    <property type="evidence" value="ECO:0007669"/>
    <property type="project" value="TreeGrafter"/>
</dbReference>
<evidence type="ECO:0000256" key="6">
    <source>
        <dbReference type="ARBA" id="ARBA00037306"/>
    </source>
</evidence>
<feature type="domain" description="Reticulon" evidence="9">
    <location>
        <begin position="869"/>
        <end position="1056"/>
    </location>
</feature>
<dbReference type="PANTHER" id="PTHR45799:SF1">
    <property type="entry name" value="RETICULON-4"/>
    <property type="match status" value="1"/>
</dbReference>
<feature type="region of interest" description="Disordered" evidence="8">
    <location>
        <begin position="377"/>
        <end position="396"/>
    </location>
</feature>
<evidence type="ECO:0000256" key="1">
    <source>
        <dbReference type="ARBA" id="ARBA00004477"/>
    </source>
</evidence>
<feature type="compositionally biased region" description="Polar residues" evidence="8">
    <location>
        <begin position="384"/>
        <end position="396"/>
    </location>
</feature>
<dbReference type="EMBL" id="DYDO01000004">
    <property type="protein sequence ID" value="DBA27140.1"/>
    <property type="molecule type" value="Genomic_DNA"/>
</dbReference>
<name>A0AAV3AQ28_PYXAD</name>
<dbReference type="PROSITE" id="PS50845">
    <property type="entry name" value="RETICULON"/>
    <property type="match status" value="1"/>
</dbReference>
<comment type="function">
    <text evidence="6">Inhibits amyloid precursor protein processing, probably by blocking BACE1 activity.</text>
</comment>
<evidence type="ECO:0000256" key="5">
    <source>
        <dbReference type="ARBA" id="ARBA00023136"/>
    </source>
</evidence>
<keyword evidence="2 7" id="KW-0812">Transmembrane</keyword>
<dbReference type="GO" id="GO:0043005">
    <property type="term" value="C:neuron projection"/>
    <property type="evidence" value="ECO:0007669"/>
    <property type="project" value="TreeGrafter"/>
</dbReference>
<reference evidence="10" key="1">
    <citation type="thesis" date="2020" institute="ProQuest LLC" country="789 East Eisenhower Parkway, Ann Arbor, MI, USA">
        <title>Comparative Genomics and Chromosome Evolution.</title>
        <authorList>
            <person name="Mudd A.B."/>
        </authorList>
    </citation>
    <scope>NUCLEOTIDE SEQUENCE</scope>
    <source>
        <strain evidence="10">1538</strain>
        <tissue evidence="10">Blood</tissue>
    </source>
</reference>
<feature type="compositionally biased region" description="Low complexity" evidence="8">
    <location>
        <begin position="112"/>
        <end position="123"/>
    </location>
</feature>
<feature type="transmembrane region" description="Helical" evidence="7">
    <location>
        <begin position="987"/>
        <end position="1013"/>
    </location>
</feature>
<feature type="region of interest" description="Disordered" evidence="8">
    <location>
        <begin position="526"/>
        <end position="563"/>
    </location>
</feature>
<feature type="region of interest" description="Disordered" evidence="8">
    <location>
        <begin position="601"/>
        <end position="621"/>
    </location>
</feature>
<evidence type="ECO:0000256" key="7">
    <source>
        <dbReference type="RuleBase" id="RU210713"/>
    </source>
</evidence>
<dbReference type="Proteomes" id="UP001181693">
    <property type="component" value="Unassembled WGS sequence"/>
</dbReference>
<dbReference type="InterPro" id="IPR046964">
    <property type="entry name" value="RTN1-4"/>
</dbReference>
<keyword evidence="3 7" id="KW-0256">Endoplasmic reticulum</keyword>
<evidence type="ECO:0000313" key="10">
    <source>
        <dbReference type="EMBL" id="DBA27140.1"/>
    </source>
</evidence>
<dbReference type="AlphaFoldDB" id="A0AAV3AQ28"/>
<evidence type="ECO:0000256" key="8">
    <source>
        <dbReference type="SAM" id="MobiDB-lite"/>
    </source>
</evidence>
<feature type="compositionally biased region" description="Basic and acidic residues" evidence="8">
    <location>
        <begin position="526"/>
        <end position="535"/>
    </location>
</feature>
<protein>
    <recommendedName>
        <fullName evidence="7">Reticulon</fullName>
    </recommendedName>
</protein>
<dbReference type="FunFam" id="1.20.5.2480:FF:000001">
    <property type="entry name" value="Reticulon"/>
    <property type="match status" value="1"/>
</dbReference>
<keyword evidence="4 7" id="KW-1133">Transmembrane helix</keyword>